<dbReference type="VEuPathDB" id="FungiDB:ASPCADRAFT_6644"/>
<proteinExistence type="predicted"/>
<name>A0A1R3RKG5_ASPC5</name>
<evidence type="ECO:0000259" key="1">
    <source>
        <dbReference type="SMART" id="SM00235"/>
    </source>
</evidence>
<reference evidence="3" key="1">
    <citation type="journal article" date="2017" name="Genome Biol.">
        <title>Comparative genomics reveals high biological diversity and specific adaptations in the industrially and medically important fungal genus Aspergillus.</title>
        <authorList>
            <person name="de Vries R.P."/>
            <person name="Riley R."/>
            <person name="Wiebenga A."/>
            <person name="Aguilar-Osorio G."/>
            <person name="Amillis S."/>
            <person name="Uchima C.A."/>
            <person name="Anderluh G."/>
            <person name="Asadollahi M."/>
            <person name="Askin M."/>
            <person name="Barry K."/>
            <person name="Battaglia E."/>
            <person name="Bayram O."/>
            <person name="Benocci T."/>
            <person name="Braus-Stromeyer S.A."/>
            <person name="Caldana C."/>
            <person name="Canovas D."/>
            <person name="Cerqueira G.C."/>
            <person name="Chen F."/>
            <person name="Chen W."/>
            <person name="Choi C."/>
            <person name="Clum A."/>
            <person name="Dos Santos R.A."/>
            <person name="Damasio A.R."/>
            <person name="Diallinas G."/>
            <person name="Emri T."/>
            <person name="Fekete E."/>
            <person name="Flipphi M."/>
            <person name="Freyberg S."/>
            <person name="Gallo A."/>
            <person name="Gournas C."/>
            <person name="Habgood R."/>
            <person name="Hainaut M."/>
            <person name="Harispe M.L."/>
            <person name="Henrissat B."/>
            <person name="Hilden K.S."/>
            <person name="Hope R."/>
            <person name="Hossain A."/>
            <person name="Karabika E."/>
            <person name="Karaffa L."/>
            <person name="Karanyi Z."/>
            <person name="Krasevec N."/>
            <person name="Kuo A."/>
            <person name="Kusch H."/>
            <person name="LaButti K."/>
            <person name="Lagendijk E.L."/>
            <person name="Lapidus A."/>
            <person name="Levasseur A."/>
            <person name="Lindquist E."/>
            <person name="Lipzen A."/>
            <person name="Logrieco A.F."/>
            <person name="MacCabe A."/>
            <person name="Maekelae M.R."/>
            <person name="Malavazi I."/>
            <person name="Melin P."/>
            <person name="Meyer V."/>
            <person name="Mielnichuk N."/>
            <person name="Miskei M."/>
            <person name="Molnar A.P."/>
            <person name="Mule G."/>
            <person name="Ngan C.Y."/>
            <person name="Orejas M."/>
            <person name="Orosz E."/>
            <person name="Ouedraogo J.P."/>
            <person name="Overkamp K.M."/>
            <person name="Park H.-S."/>
            <person name="Perrone G."/>
            <person name="Piumi F."/>
            <person name="Punt P.J."/>
            <person name="Ram A.F."/>
            <person name="Ramon A."/>
            <person name="Rauscher S."/>
            <person name="Record E."/>
            <person name="Riano-Pachon D.M."/>
            <person name="Robert V."/>
            <person name="Roehrig J."/>
            <person name="Ruller R."/>
            <person name="Salamov A."/>
            <person name="Salih N.S."/>
            <person name="Samson R.A."/>
            <person name="Sandor E."/>
            <person name="Sanguinetti M."/>
            <person name="Schuetze T."/>
            <person name="Sepcic K."/>
            <person name="Shelest E."/>
            <person name="Sherlock G."/>
            <person name="Sophianopoulou V."/>
            <person name="Squina F.M."/>
            <person name="Sun H."/>
            <person name="Susca A."/>
            <person name="Todd R.B."/>
            <person name="Tsang A."/>
            <person name="Unkles S.E."/>
            <person name="van de Wiele N."/>
            <person name="van Rossen-Uffink D."/>
            <person name="Oliveira J.V."/>
            <person name="Vesth T.C."/>
            <person name="Visser J."/>
            <person name="Yu J.-H."/>
            <person name="Zhou M."/>
            <person name="Andersen M.R."/>
            <person name="Archer D.B."/>
            <person name="Baker S.E."/>
            <person name="Benoit I."/>
            <person name="Brakhage A.A."/>
            <person name="Braus G.H."/>
            <person name="Fischer R."/>
            <person name="Frisvad J.C."/>
            <person name="Goldman G.H."/>
            <person name="Houbraken J."/>
            <person name="Oakley B."/>
            <person name="Pocsi I."/>
            <person name="Scazzocchio C."/>
            <person name="Seiboth B."/>
            <person name="vanKuyk P.A."/>
            <person name="Wortman J."/>
            <person name="Dyer P.S."/>
            <person name="Grigoriev I.V."/>
        </authorList>
    </citation>
    <scope>NUCLEOTIDE SEQUENCE [LARGE SCALE GENOMIC DNA]</scope>
    <source>
        <strain evidence="3">ITEM 5010</strain>
    </source>
</reference>
<dbReference type="OrthoDB" id="406838at2759"/>
<dbReference type="Gene3D" id="3.40.390.10">
    <property type="entry name" value="Collagenase (Catalytic Domain)"/>
    <property type="match status" value="1"/>
</dbReference>
<feature type="domain" description="Peptidase metallopeptidase" evidence="1">
    <location>
        <begin position="577"/>
        <end position="731"/>
    </location>
</feature>
<keyword evidence="3" id="KW-1185">Reference proteome</keyword>
<dbReference type="GO" id="GO:0008270">
    <property type="term" value="F:zinc ion binding"/>
    <property type="evidence" value="ECO:0007669"/>
    <property type="project" value="InterPro"/>
</dbReference>
<dbReference type="GO" id="GO:0006508">
    <property type="term" value="P:proteolysis"/>
    <property type="evidence" value="ECO:0007669"/>
    <property type="project" value="InterPro"/>
</dbReference>
<organism evidence="2 3">
    <name type="scientific">Aspergillus carbonarius (strain ITEM 5010)</name>
    <dbReference type="NCBI Taxonomy" id="602072"/>
    <lineage>
        <taxon>Eukaryota</taxon>
        <taxon>Fungi</taxon>
        <taxon>Dikarya</taxon>
        <taxon>Ascomycota</taxon>
        <taxon>Pezizomycotina</taxon>
        <taxon>Eurotiomycetes</taxon>
        <taxon>Eurotiomycetidae</taxon>
        <taxon>Eurotiales</taxon>
        <taxon>Aspergillaceae</taxon>
        <taxon>Aspergillus</taxon>
        <taxon>Aspergillus subgen. Circumdati</taxon>
    </lineage>
</organism>
<protein>
    <recommendedName>
        <fullName evidence="1">Peptidase metallopeptidase domain-containing protein</fullName>
    </recommendedName>
</protein>
<dbReference type="EMBL" id="KV907501">
    <property type="protein sequence ID" value="OOF94976.1"/>
    <property type="molecule type" value="Genomic_DNA"/>
</dbReference>
<dbReference type="InterPro" id="IPR006026">
    <property type="entry name" value="Peptidase_Metallo"/>
</dbReference>
<evidence type="ECO:0000313" key="2">
    <source>
        <dbReference type="EMBL" id="OOF94976.1"/>
    </source>
</evidence>
<dbReference type="STRING" id="602072.A0A1R3RKG5"/>
<dbReference type="Pfam" id="PF12388">
    <property type="entry name" value="Peptidase_M57"/>
    <property type="match status" value="1"/>
</dbReference>
<dbReference type="SUPFAM" id="SSF55486">
    <property type="entry name" value="Metalloproteases ('zincins'), catalytic domain"/>
    <property type="match status" value="1"/>
</dbReference>
<dbReference type="Proteomes" id="UP000188318">
    <property type="component" value="Unassembled WGS sequence"/>
</dbReference>
<dbReference type="SMART" id="SM00235">
    <property type="entry name" value="ZnMc"/>
    <property type="match status" value="1"/>
</dbReference>
<accession>A0A1R3RKG5</accession>
<dbReference type="GO" id="GO:0008237">
    <property type="term" value="F:metallopeptidase activity"/>
    <property type="evidence" value="ECO:0007669"/>
    <property type="project" value="InterPro"/>
</dbReference>
<dbReference type="AlphaFoldDB" id="A0A1R3RKG5"/>
<dbReference type="InterPro" id="IPR024653">
    <property type="entry name" value="Peptidase_M10/M27/M57"/>
</dbReference>
<gene>
    <name evidence="2" type="ORF">ASPCADRAFT_6644</name>
</gene>
<dbReference type="InterPro" id="IPR024079">
    <property type="entry name" value="MetalloPept_cat_dom_sf"/>
</dbReference>
<evidence type="ECO:0000313" key="3">
    <source>
        <dbReference type="Proteomes" id="UP000188318"/>
    </source>
</evidence>
<sequence length="738" mass="84552">MQDDKSRMGYPSIQKLEPDHPTEIEVRMFVHLYRTGLFRDAESYFEQHFQLYPDRASIVAEYAHFLREQGRYGVLRDFLSEHVDEQGQLLSESSDNSCRSEEGSESSDDICRFEDDEITFLKLCLAYVQVMTNGSLGAALQEARHALPDDLQWDENNLTEPQVQILILYLNITRLVYSTSNMLSASDTQPPWNRTKDQPDWSWFKTWCLKLSEKGRMWEANQVFENILLLVDEKEVDFQASDACTNPLQPYKPRSSTVDPFFGEYFTSLKRLGPEQTLIPSDADLLAKFASFFAYSNYCQRTCPSTAASLLDPMKGIIDFLSNSQPHSPRSRQYLQWGLQIIRLFDFYEGEQVPPELKSLLAAAEEIGDYRTQRDIMGEILLGNQEQIRKYKLCDRLVHPSSIRRLNRYEAVLKNSMRDYSALLRSYLHIATIFSPKLYDHDGEYALMRDRLRSRLEKFSEQFPLPPSLLESPQSTSLDHGRSRFFDIPSDRYHAQALLEKLRGTGSEDQNSIAMKQHVPWRLRSPLLESILPDAPGSQPFERARPSKYTCSTQRPLMSLHGEGSHMVALQVGLRNYIPRWKPNQTVTFSVHGREFPSPEVAMLASDALRKAAEEWNQLNIGIKFKWVDKLEDAAFVLGFVGRRGPNGALAESFFPNGAPKNWLNINEEALEPKTAPYLKNVFLHELGHVLGLRHEFGLQVDDGGDSDGVRVVPREPDSVMGDRFPPLIQAADVEDRT</sequence>